<keyword evidence="2" id="KW-1133">Transmembrane helix</keyword>
<dbReference type="EMBL" id="JBHUKU010000015">
    <property type="protein sequence ID" value="MFD2462268.1"/>
    <property type="molecule type" value="Genomic_DNA"/>
</dbReference>
<protein>
    <recommendedName>
        <fullName evidence="5">Transmembrane protein</fullName>
    </recommendedName>
</protein>
<feature type="transmembrane region" description="Helical" evidence="2">
    <location>
        <begin position="125"/>
        <end position="145"/>
    </location>
</feature>
<organism evidence="3 4">
    <name type="scientific">Amycolatopsis samaneae</name>
    <dbReference type="NCBI Taxonomy" id="664691"/>
    <lineage>
        <taxon>Bacteria</taxon>
        <taxon>Bacillati</taxon>
        <taxon>Actinomycetota</taxon>
        <taxon>Actinomycetes</taxon>
        <taxon>Pseudonocardiales</taxon>
        <taxon>Pseudonocardiaceae</taxon>
        <taxon>Amycolatopsis</taxon>
    </lineage>
</organism>
<feature type="transmembrane region" description="Helical" evidence="2">
    <location>
        <begin position="30"/>
        <end position="53"/>
    </location>
</feature>
<accession>A0ABW5GN19</accession>
<evidence type="ECO:0008006" key="5">
    <source>
        <dbReference type="Google" id="ProtNLM"/>
    </source>
</evidence>
<comment type="caution">
    <text evidence="3">The sequence shown here is derived from an EMBL/GenBank/DDBJ whole genome shotgun (WGS) entry which is preliminary data.</text>
</comment>
<evidence type="ECO:0000313" key="4">
    <source>
        <dbReference type="Proteomes" id="UP001597419"/>
    </source>
</evidence>
<feature type="region of interest" description="Disordered" evidence="1">
    <location>
        <begin position="1"/>
        <end position="22"/>
    </location>
</feature>
<feature type="transmembrane region" description="Helical" evidence="2">
    <location>
        <begin position="157"/>
        <end position="175"/>
    </location>
</feature>
<sequence length="188" mass="18951">MTSYPDAAAGQLRQGPPVAPAAQRPGRPGVLFAALGVGLLSALAAIVDGVIIMSGGRDLAADLAAKVVASVTGGSAETIKAKGGMLFDAAVEQAQSSLQVRGVVAIVFGILLLVCVALMQGAAVWARVLVTLTAVLNALIALRVATDDEGGTGAMQGVAWLAVATAIVAIVLAWLPTNHRYAKARKAF</sequence>
<name>A0ABW5GN19_9PSEU</name>
<feature type="transmembrane region" description="Helical" evidence="2">
    <location>
        <begin position="98"/>
        <end position="118"/>
    </location>
</feature>
<evidence type="ECO:0000313" key="3">
    <source>
        <dbReference type="EMBL" id="MFD2462268.1"/>
    </source>
</evidence>
<dbReference type="RefSeq" id="WP_345401197.1">
    <property type="nucleotide sequence ID" value="NZ_BAABHG010000012.1"/>
</dbReference>
<evidence type="ECO:0000256" key="1">
    <source>
        <dbReference type="SAM" id="MobiDB-lite"/>
    </source>
</evidence>
<reference evidence="4" key="1">
    <citation type="journal article" date="2019" name="Int. J. Syst. Evol. Microbiol.">
        <title>The Global Catalogue of Microorganisms (GCM) 10K type strain sequencing project: providing services to taxonomists for standard genome sequencing and annotation.</title>
        <authorList>
            <consortium name="The Broad Institute Genomics Platform"/>
            <consortium name="The Broad Institute Genome Sequencing Center for Infectious Disease"/>
            <person name="Wu L."/>
            <person name="Ma J."/>
        </authorList>
    </citation>
    <scope>NUCLEOTIDE SEQUENCE [LARGE SCALE GENOMIC DNA]</scope>
    <source>
        <strain evidence="4">CGMCC 4.7643</strain>
    </source>
</reference>
<proteinExistence type="predicted"/>
<keyword evidence="2" id="KW-0812">Transmembrane</keyword>
<keyword evidence="4" id="KW-1185">Reference proteome</keyword>
<gene>
    <name evidence="3" type="ORF">ACFSYJ_26925</name>
</gene>
<evidence type="ECO:0000256" key="2">
    <source>
        <dbReference type="SAM" id="Phobius"/>
    </source>
</evidence>
<keyword evidence="2" id="KW-0472">Membrane</keyword>
<dbReference type="Proteomes" id="UP001597419">
    <property type="component" value="Unassembled WGS sequence"/>
</dbReference>